<organism evidence="10 11">
    <name type="scientific">Candidatus Gottesmanbacteria bacterium RIFCSPHIGHO2_01_FULL_39_10</name>
    <dbReference type="NCBI Taxonomy" id="1798375"/>
    <lineage>
        <taxon>Bacteria</taxon>
        <taxon>Candidatus Gottesmaniibacteriota</taxon>
    </lineage>
</organism>
<evidence type="ECO:0000256" key="5">
    <source>
        <dbReference type="ARBA" id="ARBA00023141"/>
    </source>
</evidence>
<evidence type="ECO:0000256" key="8">
    <source>
        <dbReference type="HAMAP-Rule" id="MF_00131"/>
    </source>
</evidence>
<gene>
    <name evidence="8" type="primary">trpA</name>
    <name evidence="10" type="ORF">A2773_06105</name>
</gene>
<dbReference type="CDD" id="cd04724">
    <property type="entry name" value="Tryptophan_synthase_alpha"/>
    <property type="match status" value="1"/>
</dbReference>
<dbReference type="HAMAP" id="MF_00131">
    <property type="entry name" value="Trp_synth_alpha"/>
    <property type="match status" value="1"/>
</dbReference>
<dbReference type="PROSITE" id="PS00167">
    <property type="entry name" value="TRP_SYNTHASE_ALPHA"/>
    <property type="match status" value="1"/>
</dbReference>
<name>A0A1F5ZLL4_9BACT</name>
<dbReference type="InterPro" id="IPR011060">
    <property type="entry name" value="RibuloseP-bd_barrel"/>
</dbReference>
<keyword evidence="3 8" id="KW-0028">Amino-acid biosynthesis</keyword>
<proteinExistence type="inferred from homology"/>
<dbReference type="STRING" id="1798375.A2773_06105"/>
<evidence type="ECO:0000256" key="1">
    <source>
        <dbReference type="ARBA" id="ARBA00004733"/>
    </source>
</evidence>
<dbReference type="Proteomes" id="UP000177383">
    <property type="component" value="Unassembled WGS sequence"/>
</dbReference>
<comment type="similarity">
    <text evidence="8 9">Belongs to the TrpA family.</text>
</comment>
<protein>
    <recommendedName>
        <fullName evidence="8">Tryptophan synthase alpha chain</fullName>
        <ecNumber evidence="8">4.2.1.20</ecNumber>
    </recommendedName>
</protein>
<dbReference type="UniPathway" id="UPA00035">
    <property type="reaction ID" value="UER00044"/>
</dbReference>
<sequence length="246" mass="27727">MNKIKLMTHVVVGYPNMEESEKLIKILAEQSDFLELQIPFSDPIADGETIMKASEIALKNGMNTDKAFRFMEELGNYRMPKLVMCYYNQVFRYGVEKFCKRAKMSGVSGLIVPDIPPEEERGEKFMEICEKYNLDHIRVISPASGVERLKINAKYGKGFVYCVSHFGVTGTKTEFSNNLKKYIERVRKYFSIPVALGFGISSSEQISKIKGLVDIAIVGSAIIKEYDKEGIAGVETFVKSLKADTI</sequence>
<keyword evidence="4 8" id="KW-0822">Tryptophan biosynthesis</keyword>
<comment type="catalytic activity">
    <reaction evidence="7 8">
        <text>(1S,2R)-1-C-(indol-3-yl)glycerol 3-phosphate + L-serine = D-glyceraldehyde 3-phosphate + L-tryptophan + H2O</text>
        <dbReference type="Rhea" id="RHEA:10532"/>
        <dbReference type="ChEBI" id="CHEBI:15377"/>
        <dbReference type="ChEBI" id="CHEBI:33384"/>
        <dbReference type="ChEBI" id="CHEBI:57912"/>
        <dbReference type="ChEBI" id="CHEBI:58866"/>
        <dbReference type="ChEBI" id="CHEBI:59776"/>
        <dbReference type="EC" id="4.2.1.20"/>
    </reaction>
</comment>
<comment type="pathway">
    <text evidence="1 8">Amino-acid biosynthesis; L-tryptophan biosynthesis; L-tryptophan from chorismate: step 5/5.</text>
</comment>
<evidence type="ECO:0000256" key="3">
    <source>
        <dbReference type="ARBA" id="ARBA00022605"/>
    </source>
</evidence>
<dbReference type="PANTHER" id="PTHR43406:SF1">
    <property type="entry name" value="TRYPTOPHAN SYNTHASE ALPHA CHAIN, CHLOROPLASTIC"/>
    <property type="match status" value="1"/>
</dbReference>
<comment type="function">
    <text evidence="8">The alpha subunit is responsible for the aldol cleavage of indoleglycerol phosphate to indole and glyceraldehyde 3-phosphate.</text>
</comment>
<accession>A0A1F5ZLL4</accession>
<keyword evidence="5 8" id="KW-0057">Aromatic amino acid biosynthesis</keyword>
<evidence type="ECO:0000313" key="11">
    <source>
        <dbReference type="Proteomes" id="UP000177383"/>
    </source>
</evidence>
<reference evidence="10 11" key="1">
    <citation type="journal article" date="2016" name="Nat. Commun.">
        <title>Thousands of microbial genomes shed light on interconnected biogeochemical processes in an aquifer system.</title>
        <authorList>
            <person name="Anantharaman K."/>
            <person name="Brown C.T."/>
            <person name="Hug L.A."/>
            <person name="Sharon I."/>
            <person name="Castelle C.J."/>
            <person name="Probst A.J."/>
            <person name="Thomas B.C."/>
            <person name="Singh A."/>
            <person name="Wilkins M.J."/>
            <person name="Karaoz U."/>
            <person name="Brodie E.L."/>
            <person name="Williams K.H."/>
            <person name="Hubbard S.S."/>
            <person name="Banfield J.F."/>
        </authorList>
    </citation>
    <scope>NUCLEOTIDE SEQUENCE [LARGE SCALE GENOMIC DNA]</scope>
</reference>
<evidence type="ECO:0000256" key="6">
    <source>
        <dbReference type="ARBA" id="ARBA00023239"/>
    </source>
</evidence>
<dbReference type="InterPro" id="IPR002028">
    <property type="entry name" value="Trp_synthase_suA"/>
</dbReference>
<dbReference type="PANTHER" id="PTHR43406">
    <property type="entry name" value="TRYPTOPHAN SYNTHASE, ALPHA CHAIN"/>
    <property type="match status" value="1"/>
</dbReference>
<dbReference type="NCBIfam" id="TIGR00262">
    <property type="entry name" value="trpA"/>
    <property type="match status" value="1"/>
</dbReference>
<dbReference type="Gene3D" id="3.20.20.70">
    <property type="entry name" value="Aldolase class I"/>
    <property type="match status" value="1"/>
</dbReference>
<dbReference type="GO" id="GO:0004834">
    <property type="term" value="F:tryptophan synthase activity"/>
    <property type="evidence" value="ECO:0007669"/>
    <property type="project" value="UniProtKB-UniRule"/>
</dbReference>
<dbReference type="Pfam" id="PF00290">
    <property type="entry name" value="Trp_syntA"/>
    <property type="match status" value="1"/>
</dbReference>
<dbReference type="EC" id="4.2.1.20" evidence="8"/>
<feature type="active site" description="Proton acceptor" evidence="8">
    <location>
        <position position="46"/>
    </location>
</feature>
<dbReference type="GO" id="GO:0005829">
    <property type="term" value="C:cytosol"/>
    <property type="evidence" value="ECO:0007669"/>
    <property type="project" value="TreeGrafter"/>
</dbReference>
<feature type="active site" description="Proton acceptor" evidence="8">
    <location>
        <position position="35"/>
    </location>
</feature>
<dbReference type="EMBL" id="MFJE01000055">
    <property type="protein sequence ID" value="OGG13386.1"/>
    <property type="molecule type" value="Genomic_DNA"/>
</dbReference>
<dbReference type="AlphaFoldDB" id="A0A1F5ZLL4"/>
<evidence type="ECO:0000256" key="7">
    <source>
        <dbReference type="ARBA" id="ARBA00049047"/>
    </source>
</evidence>
<dbReference type="InterPro" id="IPR013785">
    <property type="entry name" value="Aldolase_TIM"/>
</dbReference>
<comment type="subunit">
    <text evidence="2 8">Tetramer of two alpha and two beta chains.</text>
</comment>
<evidence type="ECO:0000256" key="2">
    <source>
        <dbReference type="ARBA" id="ARBA00011270"/>
    </source>
</evidence>
<evidence type="ECO:0000313" key="10">
    <source>
        <dbReference type="EMBL" id="OGG13386.1"/>
    </source>
</evidence>
<dbReference type="InterPro" id="IPR018204">
    <property type="entry name" value="Trp_synthase_alpha_AS"/>
</dbReference>
<keyword evidence="6 8" id="KW-0456">Lyase</keyword>
<dbReference type="SUPFAM" id="SSF51366">
    <property type="entry name" value="Ribulose-phoshate binding barrel"/>
    <property type="match status" value="1"/>
</dbReference>
<evidence type="ECO:0000256" key="4">
    <source>
        <dbReference type="ARBA" id="ARBA00022822"/>
    </source>
</evidence>
<evidence type="ECO:0000256" key="9">
    <source>
        <dbReference type="RuleBase" id="RU003662"/>
    </source>
</evidence>
<comment type="caution">
    <text evidence="10">The sequence shown here is derived from an EMBL/GenBank/DDBJ whole genome shotgun (WGS) entry which is preliminary data.</text>
</comment>